<feature type="compositionally biased region" description="Acidic residues" evidence="2">
    <location>
        <begin position="392"/>
        <end position="405"/>
    </location>
</feature>
<evidence type="ECO:0000313" key="5">
    <source>
        <dbReference type="Proteomes" id="UP000242457"/>
    </source>
</evidence>
<feature type="compositionally biased region" description="Polar residues" evidence="2">
    <location>
        <begin position="613"/>
        <end position="624"/>
    </location>
</feature>
<dbReference type="InterPro" id="IPR002048">
    <property type="entry name" value="EF_hand_dom"/>
</dbReference>
<reference evidence="4 5" key="1">
    <citation type="submission" date="2014-07" db="EMBL/GenBank/DDBJ databases">
        <title>Genomic and transcriptomic analysis on Apis cerana provide comprehensive insights into honey bee biology.</title>
        <authorList>
            <person name="Diao Q."/>
            <person name="Sun L."/>
            <person name="Zheng H."/>
            <person name="Zheng H."/>
            <person name="Xu S."/>
            <person name="Wang S."/>
            <person name="Zeng Z."/>
            <person name="Hu F."/>
            <person name="Su S."/>
            <person name="Wu J."/>
        </authorList>
    </citation>
    <scope>NUCLEOTIDE SEQUENCE [LARGE SCALE GENOMIC DNA]</scope>
    <source>
        <tissue evidence="4">Pupae without intestine</tissue>
    </source>
</reference>
<keyword evidence="5" id="KW-1185">Reference proteome</keyword>
<dbReference type="EMBL" id="KZ288185">
    <property type="protein sequence ID" value="PBC34889.1"/>
    <property type="molecule type" value="Genomic_DNA"/>
</dbReference>
<dbReference type="InterPro" id="IPR011992">
    <property type="entry name" value="EF-hand-dom_pair"/>
</dbReference>
<dbReference type="PROSITE" id="PS50222">
    <property type="entry name" value="EF_HAND_2"/>
    <property type="match status" value="1"/>
</dbReference>
<feature type="coiled-coil region" evidence="1">
    <location>
        <begin position="908"/>
        <end position="1063"/>
    </location>
</feature>
<dbReference type="STRING" id="94128.A0A2A3EUS1"/>
<protein>
    <submittedName>
        <fullName evidence="4">Colorectal mutant cancer protein</fullName>
    </submittedName>
</protein>
<dbReference type="OrthoDB" id="6256369at2759"/>
<dbReference type="Proteomes" id="UP000242457">
    <property type="component" value="Unassembled WGS sequence"/>
</dbReference>
<evidence type="ECO:0000259" key="3">
    <source>
        <dbReference type="PROSITE" id="PS50222"/>
    </source>
</evidence>
<accession>A0A2A3EUS1</accession>
<feature type="region of interest" description="Disordered" evidence="2">
    <location>
        <begin position="392"/>
        <end position="411"/>
    </location>
</feature>
<feature type="region of interest" description="Disordered" evidence="2">
    <location>
        <begin position="593"/>
        <end position="633"/>
    </location>
</feature>
<dbReference type="AlphaFoldDB" id="A0A2A3EUS1"/>
<dbReference type="Gene3D" id="1.10.238.10">
    <property type="entry name" value="EF-hand"/>
    <property type="match status" value="1"/>
</dbReference>
<dbReference type="GO" id="GO:0005509">
    <property type="term" value="F:calcium ion binding"/>
    <property type="evidence" value="ECO:0007669"/>
    <property type="project" value="InterPro"/>
</dbReference>
<proteinExistence type="predicted"/>
<feature type="region of interest" description="Disordered" evidence="2">
    <location>
        <begin position="527"/>
        <end position="555"/>
    </location>
</feature>
<evidence type="ECO:0000313" key="4">
    <source>
        <dbReference type="EMBL" id="PBC34889.1"/>
    </source>
</evidence>
<dbReference type="Pfam" id="PF10506">
    <property type="entry name" value="USHBP1_PDZ-bd"/>
    <property type="match status" value="2"/>
</dbReference>
<dbReference type="SUPFAM" id="SSF47473">
    <property type="entry name" value="EF-hand"/>
    <property type="match status" value="1"/>
</dbReference>
<sequence length="1068" mass="120373">MSQTADAESEAGSICDEERVRKLFQACDGDGDGFIDSLKIKYRMATSILRLIGQDFSLNFQKGPECVLRLNFLTHPTSSRGSHFLQTVFRTESDKMFTRRGWQNPALEWVNRLGYPRVTRRVIAFYGNQDLLTVCRELNLENSVEELMRELGADEHGRISYQEFLRCRLALRPEIEALRSGKHRTSPHHTHTPEYLPTSSDNSLDFKARISDDTLFCLCSGTISGRHERWEFDSGARDLSPEPHTLQKLVEAAAGGTGNMLDLANKVRFAWCTLLWEENIKDETFCNWKYKLRRCKDGRPREDNRCKSNYAGNVNCTARGNVAGFTVAVNNGSAEPAYYVDRLQRVQQAQQQQHCQQAIRYTVQPSHVSAPASKEILEPPRRDLVYVHCATTEEDEDAEEEEEEEPKGLTRSRSWLCCPADHSSDRTVPIQVEASHRDKRQESLHAAALSSLRSEVAELNARLVAETRAREATEAALVRAELQAARAEQKVEQQAARHEERLTELHSVIAELGRQLERHRATVIAEEDESVNLHGQNGREQLDSPAALPTPEPTQQAASCQSVAVAALQEEVTALRAEIASLQAQLANFKNQASNQRQQAGSESPRREARVGSNLTYCDTRGNTSSPEPLSAPCSPLLPPLQTPPTKSVTREEVPVLKIAERVRLRRTDERHITGPDITNLGVCSTMVAEHLVSDLLEHSNIQELNGSEKQFEVETERLNSRLEHARTNNAVLALTLHESKAQCDSFVFYSRLSLLVGKYESNAIALRLALSYSDRAIEAYDVLVALLESEIALSTERNSITIENRRAAEHVACHVLNKLENECMNTLNAPWEDSIVLSDESEVTWCVEDEQRLRRHISRLKGERAMVRSTVVELESVHAEPLNSKNTISLAEARKLDLETAVLMQELMAMREDKAELRARVFLLEKERATIELKLNARDTQIAAQHAAIEHLQGQLRDTEAMLAMATNKDRGLSDNESEGMESELIEALGREARLKERLQELVSTLDKVNKNSELRHQQSAELINDLKRANGALVQTLEKSKKKYQSRLKKLEQQMLGMVERHAAQV</sequence>
<dbReference type="InterPro" id="IPR019536">
    <property type="entry name" value="USHBP1_PDZ-bd"/>
</dbReference>
<keyword evidence="1" id="KW-0175">Coiled coil</keyword>
<organism evidence="4 5">
    <name type="scientific">Apis cerana cerana</name>
    <name type="common">Oriental honeybee</name>
    <dbReference type="NCBI Taxonomy" id="94128"/>
    <lineage>
        <taxon>Eukaryota</taxon>
        <taxon>Metazoa</taxon>
        <taxon>Ecdysozoa</taxon>
        <taxon>Arthropoda</taxon>
        <taxon>Hexapoda</taxon>
        <taxon>Insecta</taxon>
        <taxon>Pterygota</taxon>
        <taxon>Neoptera</taxon>
        <taxon>Endopterygota</taxon>
        <taxon>Hymenoptera</taxon>
        <taxon>Apocrita</taxon>
        <taxon>Aculeata</taxon>
        <taxon>Apoidea</taxon>
        <taxon>Anthophila</taxon>
        <taxon>Apidae</taxon>
        <taxon>Apis</taxon>
    </lineage>
</organism>
<dbReference type="PANTHER" id="PTHR23347:SF6">
    <property type="entry name" value="FI17904P1"/>
    <property type="match status" value="1"/>
</dbReference>
<dbReference type="PANTHER" id="PTHR23347">
    <property type="entry name" value="COLORECTAL MUTANT CANCER PROTEIN MCC PROTEIN -RELATED"/>
    <property type="match status" value="1"/>
</dbReference>
<name>A0A2A3EUS1_APICC</name>
<evidence type="ECO:0000256" key="1">
    <source>
        <dbReference type="SAM" id="Coils"/>
    </source>
</evidence>
<gene>
    <name evidence="4" type="ORF">APICC_03139</name>
</gene>
<evidence type="ECO:0000256" key="2">
    <source>
        <dbReference type="SAM" id="MobiDB-lite"/>
    </source>
</evidence>
<feature type="domain" description="EF-hand" evidence="3">
    <location>
        <begin position="15"/>
        <end position="50"/>
    </location>
</feature>
<feature type="compositionally biased region" description="Polar residues" evidence="2">
    <location>
        <begin position="593"/>
        <end position="602"/>
    </location>
</feature>
<dbReference type="InterPro" id="IPR040171">
    <property type="entry name" value="USBP1-like"/>
</dbReference>